<reference evidence="1 2" key="1">
    <citation type="submission" date="2018-08" db="EMBL/GenBank/DDBJ databases">
        <title>Genomic Encyclopedia of Type Strains, Phase IV (KMG-IV): sequencing the most valuable type-strain genomes for metagenomic binning, comparative biology and taxonomic classification.</title>
        <authorList>
            <person name="Goeker M."/>
        </authorList>
    </citation>
    <scope>NUCLEOTIDE SEQUENCE [LARGE SCALE GENOMIC DNA]</scope>
    <source>
        <strain evidence="1 2">BW863</strain>
    </source>
</reference>
<dbReference type="Proteomes" id="UP000256900">
    <property type="component" value="Unassembled WGS sequence"/>
</dbReference>
<protein>
    <submittedName>
        <fullName evidence="1">Uncharacterized protein</fullName>
    </submittedName>
</protein>
<organism evidence="1 2">
    <name type="scientific">Methylovirgula ligni</name>
    <dbReference type="NCBI Taxonomy" id="569860"/>
    <lineage>
        <taxon>Bacteria</taxon>
        <taxon>Pseudomonadati</taxon>
        <taxon>Pseudomonadota</taxon>
        <taxon>Alphaproteobacteria</taxon>
        <taxon>Hyphomicrobiales</taxon>
        <taxon>Beijerinckiaceae</taxon>
        <taxon>Methylovirgula</taxon>
    </lineage>
</organism>
<gene>
    <name evidence="1" type="ORF">DES32_0028</name>
</gene>
<comment type="caution">
    <text evidence="1">The sequence shown here is derived from an EMBL/GenBank/DDBJ whole genome shotgun (WGS) entry which is preliminary data.</text>
</comment>
<evidence type="ECO:0000313" key="1">
    <source>
        <dbReference type="EMBL" id="REF88820.1"/>
    </source>
</evidence>
<accession>A0A3D9Z3N1</accession>
<sequence length="76" mass="8909">MIDPKTNSPVLLALQEVAASATEMAEMQRRRFSHLLGVWKEPRDLRVQVALVALEDRRMAARRKILEELYRLDRLH</sequence>
<name>A0A3D9Z3N1_9HYPH</name>
<dbReference type="AlphaFoldDB" id="A0A3D9Z3N1"/>
<dbReference type="EMBL" id="QUMO01000001">
    <property type="protein sequence ID" value="REF88820.1"/>
    <property type="molecule type" value="Genomic_DNA"/>
</dbReference>
<proteinExistence type="predicted"/>
<evidence type="ECO:0000313" key="2">
    <source>
        <dbReference type="Proteomes" id="UP000256900"/>
    </source>
</evidence>
<keyword evidence="2" id="KW-1185">Reference proteome</keyword>